<feature type="domain" description="Reverse transcriptase" evidence="1">
    <location>
        <begin position="2"/>
        <end position="185"/>
    </location>
</feature>
<evidence type="ECO:0000259" key="1">
    <source>
        <dbReference type="Pfam" id="PF00078"/>
    </source>
</evidence>
<dbReference type="InterPro" id="IPR000477">
    <property type="entry name" value="RT_dom"/>
</dbReference>
<dbReference type="OrthoDB" id="410104at2759"/>
<dbReference type="EMBL" id="BGZK01001672">
    <property type="protein sequence ID" value="GBP84339.1"/>
    <property type="molecule type" value="Genomic_DNA"/>
</dbReference>
<organism evidence="2 3">
    <name type="scientific">Eumeta variegata</name>
    <name type="common">Bagworm moth</name>
    <name type="synonym">Eumeta japonica</name>
    <dbReference type="NCBI Taxonomy" id="151549"/>
    <lineage>
        <taxon>Eukaryota</taxon>
        <taxon>Metazoa</taxon>
        <taxon>Ecdysozoa</taxon>
        <taxon>Arthropoda</taxon>
        <taxon>Hexapoda</taxon>
        <taxon>Insecta</taxon>
        <taxon>Pterygota</taxon>
        <taxon>Neoptera</taxon>
        <taxon>Endopterygota</taxon>
        <taxon>Lepidoptera</taxon>
        <taxon>Glossata</taxon>
        <taxon>Ditrysia</taxon>
        <taxon>Tineoidea</taxon>
        <taxon>Psychidae</taxon>
        <taxon>Oiketicinae</taxon>
        <taxon>Eumeta</taxon>
    </lineage>
</organism>
<keyword evidence="3" id="KW-1185">Reference proteome</keyword>
<comment type="caution">
    <text evidence="2">The sequence shown here is derived from an EMBL/GenBank/DDBJ whole genome shotgun (WGS) entry which is preliminary data.</text>
</comment>
<reference evidence="2 3" key="1">
    <citation type="journal article" date="2019" name="Commun. Biol.">
        <title>The bagworm genome reveals a unique fibroin gene that provides high tensile strength.</title>
        <authorList>
            <person name="Kono N."/>
            <person name="Nakamura H."/>
            <person name="Ohtoshi R."/>
            <person name="Tomita M."/>
            <person name="Numata K."/>
            <person name="Arakawa K."/>
        </authorList>
    </citation>
    <scope>NUCLEOTIDE SEQUENCE [LARGE SCALE GENOMIC DNA]</scope>
</reference>
<protein>
    <recommendedName>
        <fullName evidence="1">Reverse transcriptase domain-containing protein</fullName>
    </recommendedName>
</protein>
<dbReference type="STRING" id="151549.A0A4C1ZBM4"/>
<proteinExistence type="predicted"/>
<dbReference type="PANTHER" id="PTHR47027:SF8">
    <property type="entry name" value="RIBONUCLEASE H"/>
    <property type="match status" value="1"/>
</dbReference>
<dbReference type="Pfam" id="PF00078">
    <property type="entry name" value="RVT_1"/>
    <property type="match status" value="1"/>
</dbReference>
<dbReference type="AlphaFoldDB" id="A0A4C1ZBM4"/>
<dbReference type="InterPro" id="IPR043502">
    <property type="entry name" value="DNA/RNA_pol_sf"/>
</dbReference>
<sequence length="194" mass="23070">MSNIYKIFAEIILKRFERSLGKHLSIEQAEFRKDYSVIDHIHVVRQVLEKYHEYQLTYHIAFIDYSKAFDSLLHKNIWETLAKQGIEHKYIRLIRNVYGNSTARIQLEKKRSPFKVKKVSDKETFHLKNYSQRFADDIVLFAKTTEPINKMIEDFALEIEKVVLKLNPEKTKVMTNGNKVTMPSDNTKIRYIDE</sequence>
<dbReference type="GO" id="GO:0071897">
    <property type="term" value="P:DNA biosynthetic process"/>
    <property type="evidence" value="ECO:0007669"/>
    <property type="project" value="UniProtKB-ARBA"/>
</dbReference>
<evidence type="ECO:0000313" key="3">
    <source>
        <dbReference type="Proteomes" id="UP000299102"/>
    </source>
</evidence>
<dbReference type="PANTHER" id="PTHR47027">
    <property type="entry name" value="REVERSE TRANSCRIPTASE DOMAIN-CONTAINING PROTEIN"/>
    <property type="match status" value="1"/>
</dbReference>
<dbReference type="SUPFAM" id="SSF56672">
    <property type="entry name" value="DNA/RNA polymerases"/>
    <property type="match status" value="1"/>
</dbReference>
<dbReference type="Proteomes" id="UP000299102">
    <property type="component" value="Unassembled WGS sequence"/>
</dbReference>
<name>A0A4C1ZBM4_EUMVA</name>
<evidence type="ECO:0000313" key="2">
    <source>
        <dbReference type="EMBL" id="GBP84339.1"/>
    </source>
</evidence>
<gene>
    <name evidence="2" type="ORF">EVAR_61556_1</name>
</gene>
<accession>A0A4C1ZBM4</accession>